<dbReference type="InterPro" id="IPR029044">
    <property type="entry name" value="Nucleotide-diphossugar_trans"/>
</dbReference>
<sequence>MTIGIILAGGKSRRFGEDKALYRENKHEQTWVEKAADKMSVFVSRIYVAANTRNYHALTQLFMEESKVEVLQDQPPYLDKGPLGGLYAVSSLCQPTCDYLIMSVDYPLLAPSVLEKLVAVPSGYAVDEDGNPHYTIAHYAFSNSEVKQQLRKGDLRLQNFIARKKIVPLPFDRQQVLINFNTKEEIMNCNGQK</sequence>
<dbReference type="AlphaFoldDB" id="A0A829R795"/>
<reference evidence="9 10" key="1">
    <citation type="submission" date="2012-12" db="EMBL/GenBank/DDBJ databases">
        <title>Novel taxa of Listeriaceae from agricultural environments in the United States.</title>
        <authorList>
            <person name="den Bakker H.C."/>
            <person name="Allred A."/>
            <person name="Warchocki S."/>
            <person name="Wright E.M."/>
            <person name="Burrell A."/>
            <person name="Nightingale K.K."/>
            <person name="Kephart D."/>
            <person name="Wiedmann M."/>
        </authorList>
    </citation>
    <scope>NUCLEOTIDE SEQUENCE [LARGE SCALE GENOMIC DNA]</scope>
    <source>
        <strain evidence="9 10">FSL F6-1183</strain>
    </source>
</reference>
<keyword evidence="1" id="KW-0963">Cytoplasm</keyword>
<dbReference type="Gene3D" id="3.90.550.10">
    <property type="entry name" value="Spore Coat Polysaccharide Biosynthesis Protein SpsA, Chain A"/>
    <property type="match status" value="1"/>
</dbReference>
<proteinExistence type="predicted"/>
<evidence type="ECO:0000256" key="6">
    <source>
        <dbReference type="ARBA" id="ARBA00023134"/>
    </source>
</evidence>
<dbReference type="CDD" id="cd02503">
    <property type="entry name" value="MobA"/>
    <property type="match status" value="1"/>
</dbReference>
<keyword evidence="5" id="KW-0460">Magnesium</keyword>
<evidence type="ECO:0000256" key="7">
    <source>
        <dbReference type="ARBA" id="ARBA00023150"/>
    </source>
</evidence>
<evidence type="ECO:0000256" key="3">
    <source>
        <dbReference type="ARBA" id="ARBA00022723"/>
    </source>
</evidence>
<evidence type="ECO:0000256" key="2">
    <source>
        <dbReference type="ARBA" id="ARBA00022679"/>
    </source>
</evidence>
<dbReference type="RefSeq" id="WP_052009172.1">
    <property type="nucleotide sequence ID" value="NZ_AODG01000010.1"/>
</dbReference>
<dbReference type="GO" id="GO:0016779">
    <property type="term" value="F:nucleotidyltransferase activity"/>
    <property type="evidence" value="ECO:0007669"/>
    <property type="project" value="TreeGrafter"/>
</dbReference>
<dbReference type="InterPro" id="IPR013482">
    <property type="entry name" value="Molybde_CF_guanTrfase"/>
</dbReference>
<evidence type="ECO:0000259" key="8">
    <source>
        <dbReference type="Pfam" id="PF12804"/>
    </source>
</evidence>
<dbReference type="InterPro" id="IPR025877">
    <property type="entry name" value="MobA-like_NTP_Trfase"/>
</dbReference>
<keyword evidence="6" id="KW-0342">GTP-binding</keyword>
<dbReference type="PANTHER" id="PTHR19136">
    <property type="entry name" value="MOLYBDENUM COFACTOR GUANYLYLTRANSFERASE"/>
    <property type="match status" value="1"/>
</dbReference>
<dbReference type="SUPFAM" id="SSF53448">
    <property type="entry name" value="Nucleotide-diphospho-sugar transferases"/>
    <property type="match status" value="1"/>
</dbReference>
<dbReference type="GO" id="GO:0005525">
    <property type="term" value="F:GTP binding"/>
    <property type="evidence" value="ECO:0007669"/>
    <property type="project" value="UniProtKB-KW"/>
</dbReference>
<comment type="caution">
    <text evidence="9">The sequence shown here is derived from an EMBL/GenBank/DDBJ whole genome shotgun (WGS) entry which is preliminary data.</text>
</comment>
<dbReference type="GO" id="GO:0006777">
    <property type="term" value="P:Mo-molybdopterin cofactor biosynthetic process"/>
    <property type="evidence" value="ECO:0007669"/>
    <property type="project" value="UniProtKB-KW"/>
</dbReference>
<feature type="domain" description="MobA-like NTP transferase" evidence="8">
    <location>
        <begin position="4"/>
        <end position="162"/>
    </location>
</feature>
<evidence type="ECO:0000313" key="9">
    <source>
        <dbReference type="EMBL" id="EUJ27974.1"/>
    </source>
</evidence>
<keyword evidence="2" id="KW-0808">Transferase</keyword>
<gene>
    <name evidence="9" type="ORF">LMUR_07929</name>
</gene>
<evidence type="ECO:0000313" key="10">
    <source>
        <dbReference type="Proteomes" id="UP000019251"/>
    </source>
</evidence>
<accession>A0A829R795</accession>
<name>A0A829R795_LISGR</name>
<evidence type="ECO:0000256" key="1">
    <source>
        <dbReference type="ARBA" id="ARBA00022490"/>
    </source>
</evidence>
<dbReference type="Pfam" id="PF12804">
    <property type="entry name" value="NTP_transf_3"/>
    <property type="match status" value="1"/>
</dbReference>
<organism evidence="9 10">
    <name type="scientific">Listeria grayi FSL F6-1183</name>
    <dbReference type="NCBI Taxonomy" id="1265827"/>
    <lineage>
        <taxon>Bacteria</taxon>
        <taxon>Bacillati</taxon>
        <taxon>Bacillota</taxon>
        <taxon>Bacilli</taxon>
        <taxon>Bacillales</taxon>
        <taxon>Listeriaceae</taxon>
        <taxon>Listeria</taxon>
    </lineage>
</organism>
<protein>
    <recommendedName>
        <fullName evidence="8">MobA-like NTP transferase domain-containing protein</fullName>
    </recommendedName>
</protein>
<evidence type="ECO:0000256" key="5">
    <source>
        <dbReference type="ARBA" id="ARBA00022842"/>
    </source>
</evidence>
<evidence type="ECO:0000256" key="4">
    <source>
        <dbReference type="ARBA" id="ARBA00022741"/>
    </source>
</evidence>
<dbReference type="PANTHER" id="PTHR19136:SF81">
    <property type="entry name" value="MOLYBDENUM COFACTOR GUANYLYLTRANSFERASE"/>
    <property type="match status" value="1"/>
</dbReference>
<keyword evidence="3" id="KW-0479">Metal-binding</keyword>
<dbReference type="GO" id="GO:0046872">
    <property type="term" value="F:metal ion binding"/>
    <property type="evidence" value="ECO:0007669"/>
    <property type="project" value="UniProtKB-KW"/>
</dbReference>
<dbReference type="EMBL" id="AODG01000010">
    <property type="protein sequence ID" value="EUJ27974.1"/>
    <property type="molecule type" value="Genomic_DNA"/>
</dbReference>
<keyword evidence="4" id="KW-0547">Nucleotide-binding</keyword>
<dbReference type="Proteomes" id="UP000019251">
    <property type="component" value="Unassembled WGS sequence"/>
</dbReference>
<keyword evidence="7" id="KW-0501">Molybdenum cofactor biosynthesis</keyword>